<dbReference type="Proteomes" id="UP000315395">
    <property type="component" value="Chromosome"/>
</dbReference>
<dbReference type="InterPro" id="IPR051908">
    <property type="entry name" value="Ribosomal_N-acetyltransferase"/>
</dbReference>
<name>A0A516G6G6_9MICO</name>
<proteinExistence type="predicted"/>
<dbReference type="PROSITE" id="PS51186">
    <property type="entry name" value="GNAT"/>
    <property type="match status" value="1"/>
</dbReference>
<keyword evidence="2" id="KW-0808">Transferase</keyword>
<evidence type="ECO:0000259" key="1">
    <source>
        <dbReference type="PROSITE" id="PS51186"/>
    </source>
</evidence>
<dbReference type="PANTHER" id="PTHR43441">
    <property type="entry name" value="RIBOSOMAL-PROTEIN-SERINE ACETYLTRANSFERASE"/>
    <property type="match status" value="1"/>
</dbReference>
<dbReference type="GO" id="GO:0008999">
    <property type="term" value="F:protein-N-terminal-alanine acetyltransferase activity"/>
    <property type="evidence" value="ECO:0007669"/>
    <property type="project" value="TreeGrafter"/>
</dbReference>
<sequence>MGGFDDAEVPGAGFVLRGLVADDVGDLVQTCNDPDVRRWLPLPSPYLDAHARWFVEEWAPAQQESGAGLVRAITVRGRFHGTIDLRKADWRVPSVEISYMVAPWGRGQGLAVRATQLLSTWALAQGMSRIELRAAAGNDASLRTARAAGFTEEGVLRQAGVTHAGPVDLVVFSRLASDDPST</sequence>
<reference evidence="2 3" key="1">
    <citation type="submission" date="2019-07" db="EMBL/GenBank/DDBJ databases">
        <title>complete genome sequencing of Ornithinimicrobium sp. H23M54.</title>
        <authorList>
            <person name="Bae J.-W."/>
            <person name="Lee S.-Y."/>
        </authorList>
    </citation>
    <scope>NUCLEOTIDE SEQUENCE [LARGE SCALE GENOMIC DNA]</scope>
    <source>
        <strain evidence="2 3">H23M54</strain>
    </source>
</reference>
<feature type="domain" description="N-acetyltransferase" evidence="1">
    <location>
        <begin position="26"/>
        <end position="176"/>
    </location>
</feature>
<dbReference type="RefSeq" id="WP_122263788.1">
    <property type="nucleotide sequence ID" value="NZ_CP041616.1"/>
</dbReference>
<dbReference type="AlphaFoldDB" id="A0A516G6G6"/>
<dbReference type="KEGG" id="orz:FNH13_00945"/>
<dbReference type="Gene3D" id="3.40.630.30">
    <property type="match status" value="1"/>
</dbReference>
<dbReference type="InterPro" id="IPR000182">
    <property type="entry name" value="GNAT_dom"/>
</dbReference>
<dbReference type="InterPro" id="IPR016181">
    <property type="entry name" value="Acyl_CoA_acyltransferase"/>
</dbReference>
<keyword evidence="3" id="KW-1185">Reference proteome</keyword>
<dbReference type="PANTHER" id="PTHR43441:SF10">
    <property type="entry name" value="ACETYLTRANSFERASE"/>
    <property type="match status" value="1"/>
</dbReference>
<dbReference type="SUPFAM" id="SSF55729">
    <property type="entry name" value="Acyl-CoA N-acyltransferases (Nat)"/>
    <property type="match status" value="1"/>
</dbReference>
<accession>A0A516G6G6</accession>
<dbReference type="OrthoDB" id="9795188at2"/>
<organism evidence="2 3">
    <name type="scientific">Ornithinimicrobium ciconiae</name>
    <dbReference type="NCBI Taxonomy" id="2594265"/>
    <lineage>
        <taxon>Bacteria</taxon>
        <taxon>Bacillati</taxon>
        <taxon>Actinomycetota</taxon>
        <taxon>Actinomycetes</taxon>
        <taxon>Micrococcales</taxon>
        <taxon>Ornithinimicrobiaceae</taxon>
        <taxon>Ornithinimicrobium</taxon>
    </lineage>
</organism>
<evidence type="ECO:0000313" key="2">
    <source>
        <dbReference type="EMBL" id="QDO87062.1"/>
    </source>
</evidence>
<dbReference type="EMBL" id="CP041616">
    <property type="protein sequence ID" value="QDO87062.1"/>
    <property type="molecule type" value="Genomic_DNA"/>
</dbReference>
<dbReference type="GO" id="GO:1990189">
    <property type="term" value="F:protein N-terminal-serine acetyltransferase activity"/>
    <property type="evidence" value="ECO:0007669"/>
    <property type="project" value="TreeGrafter"/>
</dbReference>
<gene>
    <name evidence="2" type="ORF">FNH13_00945</name>
</gene>
<dbReference type="GO" id="GO:0005737">
    <property type="term" value="C:cytoplasm"/>
    <property type="evidence" value="ECO:0007669"/>
    <property type="project" value="TreeGrafter"/>
</dbReference>
<evidence type="ECO:0000313" key="3">
    <source>
        <dbReference type="Proteomes" id="UP000315395"/>
    </source>
</evidence>
<dbReference type="Pfam" id="PF13302">
    <property type="entry name" value="Acetyltransf_3"/>
    <property type="match status" value="1"/>
</dbReference>
<protein>
    <submittedName>
        <fullName evidence="2">GNAT family N-acetyltransferase</fullName>
    </submittedName>
</protein>